<accession>A0A0L0GCH6</accession>
<reference evidence="2 3" key="1">
    <citation type="submission" date="2011-02" db="EMBL/GenBank/DDBJ databases">
        <title>The Genome Sequence of Sphaeroforma arctica JP610.</title>
        <authorList>
            <consortium name="The Broad Institute Genome Sequencing Platform"/>
            <person name="Russ C."/>
            <person name="Cuomo C."/>
            <person name="Young S.K."/>
            <person name="Zeng Q."/>
            <person name="Gargeya S."/>
            <person name="Alvarado L."/>
            <person name="Berlin A."/>
            <person name="Chapman S.B."/>
            <person name="Chen Z."/>
            <person name="Freedman E."/>
            <person name="Gellesch M."/>
            <person name="Goldberg J."/>
            <person name="Griggs A."/>
            <person name="Gujja S."/>
            <person name="Heilman E."/>
            <person name="Heiman D."/>
            <person name="Howarth C."/>
            <person name="Mehta T."/>
            <person name="Neiman D."/>
            <person name="Pearson M."/>
            <person name="Roberts A."/>
            <person name="Saif S."/>
            <person name="Shea T."/>
            <person name="Shenoy N."/>
            <person name="Sisk P."/>
            <person name="Stolte C."/>
            <person name="Sykes S."/>
            <person name="White J."/>
            <person name="Yandava C."/>
            <person name="Burger G."/>
            <person name="Gray M.W."/>
            <person name="Holland P.W.H."/>
            <person name="King N."/>
            <person name="Lang F.B.F."/>
            <person name="Roger A.J."/>
            <person name="Ruiz-Trillo I."/>
            <person name="Haas B."/>
            <person name="Nusbaum C."/>
            <person name="Birren B."/>
        </authorList>
    </citation>
    <scope>NUCLEOTIDE SEQUENCE [LARGE SCALE GENOMIC DNA]</scope>
    <source>
        <strain evidence="2 3">JP610</strain>
    </source>
</reference>
<dbReference type="AlphaFoldDB" id="A0A0L0GCH6"/>
<evidence type="ECO:0000259" key="1">
    <source>
        <dbReference type="Pfam" id="PF00535"/>
    </source>
</evidence>
<dbReference type="InterPro" id="IPR029044">
    <property type="entry name" value="Nucleotide-diphossugar_trans"/>
</dbReference>
<protein>
    <recommendedName>
        <fullName evidence="1">Glycosyltransferase 2-like domain-containing protein</fullName>
    </recommendedName>
</protein>
<dbReference type="RefSeq" id="XP_014160614.1">
    <property type="nucleotide sequence ID" value="XM_014305139.1"/>
</dbReference>
<sequence>MKHLLRKETFGGLFVTVVLVLGIVGRYSGSTASANQGTLSKKAKENLLADGYKVIYEYATATELHVNTITHTHWATETETEMETKIVLQPTKVTDTMWATETHTVFNEGTETVTATYMPPEQAQEFCHAESCMDWSFIIIAYNEPVARNTLRTLMSTVPGNVSCEYIVIDNRERQQHGFQLLQPSTSHPRIKIVPAKTKVSRAAALNLGVESAKGTYISVVSSNAIPSHDWLEKTLNVFRTSDSIGMVTPMIKDEYSWVIEAGGVLYSDGTQATAAFNPYRNSESIYTGYNYVREVDFASHRAFTIRKDYYMAAGGMPQDSDIAQVGMLDLCMRLHGAGQKIMFQPNSQVTIPQVKHETDFESSEEFRAFRSRFADALAQYPAPGTPYDEVKDHLSLGPKVLFINDHLPNPYRTENSEDDMSVLLYRSLVKKRARPVLILTDPRPKRSAVATGGGLKKFLGGKSLGAGTESEVKEGSTNEEDIRIKEMQNDGLVMTNLGVELLALSTAQFREYLSDPTVGGKEPCAGISLVFVGADYVASDRYLAVIASQCASDMPQIIANTAGQKTTLSHINSKRLVTSERIPDHRKDHLSFLTTYNRVLVPGKAELYRLKEILPDINVAVCSDVFAMRDTMSAFDQREGVLILGKYDASSIESLERMFIANVWRPFQKEVNGDVSVYVVVSGARVSFSRNNNNRLTFLREQDAPTFFSKARVAVIPGLGLEDFTSTSVQEAMAYGLPVVVNNLHPSSEYIDNDANGYVATNPEDMTAKMLKLYESESSWKTNVAGGFGTIKKQHSLSSVKKCAKEIVTWAGERS</sequence>
<dbReference type="PANTHER" id="PTHR43179:SF7">
    <property type="entry name" value="RHAMNOSYLTRANSFERASE WBBL"/>
    <property type="match status" value="1"/>
</dbReference>
<dbReference type="SUPFAM" id="SSF53448">
    <property type="entry name" value="Nucleotide-diphospho-sugar transferases"/>
    <property type="match status" value="1"/>
</dbReference>
<evidence type="ECO:0000313" key="2">
    <source>
        <dbReference type="EMBL" id="KNC86712.1"/>
    </source>
</evidence>
<dbReference type="EMBL" id="KQ241639">
    <property type="protein sequence ID" value="KNC86712.1"/>
    <property type="molecule type" value="Genomic_DNA"/>
</dbReference>
<organism evidence="2 3">
    <name type="scientific">Sphaeroforma arctica JP610</name>
    <dbReference type="NCBI Taxonomy" id="667725"/>
    <lineage>
        <taxon>Eukaryota</taxon>
        <taxon>Ichthyosporea</taxon>
        <taxon>Ichthyophonida</taxon>
        <taxon>Sphaeroforma</taxon>
    </lineage>
</organism>
<evidence type="ECO:0000313" key="3">
    <source>
        <dbReference type="Proteomes" id="UP000054560"/>
    </source>
</evidence>
<dbReference type="Pfam" id="PF13692">
    <property type="entry name" value="Glyco_trans_1_4"/>
    <property type="match status" value="1"/>
</dbReference>
<dbReference type="PANTHER" id="PTHR43179">
    <property type="entry name" value="RHAMNOSYLTRANSFERASE WBBL"/>
    <property type="match status" value="1"/>
</dbReference>
<dbReference type="Pfam" id="PF00535">
    <property type="entry name" value="Glycos_transf_2"/>
    <property type="match status" value="1"/>
</dbReference>
<gene>
    <name evidence="2" type="ORF">SARC_01132</name>
</gene>
<dbReference type="SUPFAM" id="SSF53756">
    <property type="entry name" value="UDP-Glycosyltransferase/glycogen phosphorylase"/>
    <property type="match status" value="1"/>
</dbReference>
<dbReference type="Proteomes" id="UP000054560">
    <property type="component" value="Unassembled WGS sequence"/>
</dbReference>
<dbReference type="InterPro" id="IPR001173">
    <property type="entry name" value="Glyco_trans_2-like"/>
</dbReference>
<dbReference type="GeneID" id="25901636"/>
<dbReference type="Gene3D" id="3.90.550.10">
    <property type="entry name" value="Spore Coat Polysaccharide Biosynthesis Protein SpsA, Chain A"/>
    <property type="match status" value="1"/>
</dbReference>
<keyword evidence="3" id="KW-1185">Reference proteome</keyword>
<proteinExistence type="predicted"/>
<dbReference type="Gene3D" id="3.40.50.2000">
    <property type="entry name" value="Glycogen Phosphorylase B"/>
    <property type="match status" value="1"/>
</dbReference>
<feature type="non-terminal residue" evidence="2">
    <location>
        <position position="1"/>
    </location>
</feature>
<feature type="domain" description="Glycosyltransferase 2-like" evidence="1">
    <location>
        <begin position="136"/>
        <end position="245"/>
    </location>
</feature>
<name>A0A0L0GCH6_9EUKA</name>